<dbReference type="Pfam" id="PF13637">
    <property type="entry name" value="Ank_4"/>
    <property type="match status" value="1"/>
</dbReference>
<proteinExistence type="predicted"/>
<evidence type="ECO:0000313" key="3">
    <source>
        <dbReference type="EMBL" id="KAE9122104.1"/>
    </source>
</evidence>
<organism evidence="2 14">
    <name type="scientific">Phytophthora fragariae</name>
    <dbReference type="NCBI Taxonomy" id="53985"/>
    <lineage>
        <taxon>Eukaryota</taxon>
        <taxon>Sar</taxon>
        <taxon>Stramenopiles</taxon>
        <taxon>Oomycota</taxon>
        <taxon>Peronosporomycetes</taxon>
        <taxon>Peronosporales</taxon>
        <taxon>Peronosporaceae</taxon>
        <taxon>Phytophthora</taxon>
    </lineage>
</organism>
<dbReference type="Proteomes" id="UP000437068">
    <property type="component" value="Unassembled WGS sequence"/>
</dbReference>
<comment type="caution">
    <text evidence="2">The sequence shown here is derived from an EMBL/GenBank/DDBJ whole genome shotgun (WGS) entry which is preliminary data.</text>
</comment>
<dbReference type="Proteomes" id="UP000429523">
    <property type="component" value="Unassembled WGS sequence"/>
</dbReference>
<evidence type="ECO:0000313" key="7">
    <source>
        <dbReference type="EMBL" id="KAE9318060.1"/>
    </source>
</evidence>
<dbReference type="AlphaFoldDB" id="A0A6A3LHG2"/>
<dbReference type="Proteomes" id="UP000441208">
    <property type="component" value="Unassembled WGS sequence"/>
</dbReference>
<dbReference type="EMBL" id="QXGD01000160">
    <property type="protein sequence ID" value="KAE9249944.1"/>
    <property type="molecule type" value="Genomic_DNA"/>
</dbReference>
<evidence type="ECO:0000313" key="14">
    <source>
        <dbReference type="Proteomes" id="UP000460718"/>
    </source>
</evidence>
<dbReference type="OrthoDB" id="110008at2759"/>
<evidence type="ECO:0000313" key="4">
    <source>
        <dbReference type="EMBL" id="KAE9149031.1"/>
    </source>
</evidence>
<dbReference type="Proteomes" id="UP000433483">
    <property type="component" value="Unassembled WGS sequence"/>
</dbReference>
<name>A0A6A3LHG2_9STRA</name>
<evidence type="ECO:0000313" key="1">
    <source>
        <dbReference type="EMBL" id="KAE8942156.1"/>
    </source>
</evidence>
<dbReference type="SUPFAM" id="SSF48403">
    <property type="entry name" value="Ankyrin repeat"/>
    <property type="match status" value="2"/>
</dbReference>
<dbReference type="InterPro" id="IPR052050">
    <property type="entry name" value="SecEffector_AnkRepeat"/>
</dbReference>
<dbReference type="Proteomes" id="UP000460718">
    <property type="component" value="Unassembled WGS sequence"/>
</dbReference>
<evidence type="ECO:0000313" key="6">
    <source>
        <dbReference type="EMBL" id="KAE9249944.1"/>
    </source>
</evidence>
<dbReference type="Proteomes" id="UP000440367">
    <property type="component" value="Unassembled WGS sequence"/>
</dbReference>
<dbReference type="EMBL" id="QXFW01000250">
    <property type="protein sequence ID" value="KAE9018891.1"/>
    <property type="molecule type" value="Genomic_DNA"/>
</dbReference>
<dbReference type="EMBL" id="QXGE01000263">
    <property type="protein sequence ID" value="KAE9318060.1"/>
    <property type="molecule type" value="Genomic_DNA"/>
</dbReference>
<protein>
    <submittedName>
        <fullName evidence="2">Uncharacterized protein</fullName>
    </submittedName>
</protein>
<dbReference type="InterPro" id="IPR036770">
    <property type="entry name" value="Ankyrin_rpt-contain_sf"/>
</dbReference>
<dbReference type="PANTHER" id="PTHR46586">
    <property type="entry name" value="ANKYRIN REPEAT-CONTAINING PROTEIN"/>
    <property type="match status" value="1"/>
</dbReference>
<dbReference type="Pfam" id="PF12796">
    <property type="entry name" value="Ank_2"/>
    <property type="match status" value="2"/>
</dbReference>
<evidence type="ECO:0000313" key="12">
    <source>
        <dbReference type="Proteomes" id="UP000440732"/>
    </source>
</evidence>
<dbReference type="PANTHER" id="PTHR46586:SF3">
    <property type="entry name" value="ANKYRIN REPEAT-CONTAINING PROTEIN"/>
    <property type="match status" value="1"/>
</dbReference>
<evidence type="ECO:0000313" key="13">
    <source>
        <dbReference type="Proteomes" id="UP000441208"/>
    </source>
</evidence>
<evidence type="ECO:0000313" key="9">
    <source>
        <dbReference type="Proteomes" id="UP000433483"/>
    </source>
</evidence>
<gene>
    <name evidence="7" type="ORF">PF001_g6544</name>
    <name evidence="6" type="ORF">PF002_g5037</name>
    <name evidence="5" type="ORF">PF005_g4480</name>
    <name evidence="4" type="ORF">PF006_g6447</name>
    <name evidence="3" type="ORF">PF007_g7583</name>
    <name evidence="1" type="ORF">PF009_g8070</name>
    <name evidence="2" type="ORF">PF011_g6072</name>
</gene>
<accession>A0A6A3LHG2</accession>
<dbReference type="Proteomes" id="UP000440732">
    <property type="component" value="Unassembled WGS sequence"/>
</dbReference>
<evidence type="ECO:0000313" key="8">
    <source>
        <dbReference type="Proteomes" id="UP000429523"/>
    </source>
</evidence>
<dbReference type="SMART" id="SM00248">
    <property type="entry name" value="ANK"/>
    <property type="match status" value="7"/>
</dbReference>
<evidence type="ECO:0000313" key="10">
    <source>
        <dbReference type="Proteomes" id="UP000437068"/>
    </source>
</evidence>
<keyword evidence="9" id="KW-1185">Reference proteome</keyword>
<reference evidence="2 14" key="1">
    <citation type="submission" date="2018-09" db="EMBL/GenBank/DDBJ databases">
        <title>Genomic investigation of the strawberry pathogen Phytophthora fragariae indicates pathogenicity is determined by transcriptional variation in three key races.</title>
        <authorList>
            <person name="Adams T.M."/>
            <person name="Armitage A.D."/>
            <person name="Sobczyk M.K."/>
            <person name="Bates H.J."/>
            <person name="Dunwell J.M."/>
            <person name="Nellist C.F."/>
            <person name="Harrison R.J."/>
        </authorList>
    </citation>
    <scope>NUCLEOTIDE SEQUENCE [LARGE SCALE GENOMIC DNA]</scope>
    <source>
        <strain evidence="7 10">A4</strain>
        <strain evidence="6 11">BC-1</strain>
        <strain evidence="5 9">NOV-27</strain>
        <strain evidence="4 12">NOV-5</strain>
        <strain evidence="3 13">NOV-71</strain>
        <strain evidence="1 8">NOV-9</strain>
        <strain evidence="2 14">SCRP245</strain>
    </source>
</reference>
<dbReference type="Gene3D" id="1.25.40.20">
    <property type="entry name" value="Ankyrin repeat-containing domain"/>
    <property type="match status" value="4"/>
</dbReference>
<dbReference type="InterPro" id="IPR002110">
    <property type="entry name" value="Ankyrin_rpt"/>
</dbReference>
<evidence type="ECO:0000313" key="5">
    <source>
        <dbReference type="EMBL" id="KAE9228023.1"/>
    </source>
</evidence>
<dbReference type="EMBL" id="QXGA01000260">
    <property type="protein sequence ID" value="KAE9149031.1"/>
    <property type="molecule type" value="Genomic_DNA"/>
</dbReference>
<sequence length="500" mass="53851">MMYEPKSLLNVSRSLSPQVQALSHIVESVNDFLMPEAIDSAVFNDLKRVVEAHGDSRLWTVAAMDGAAARGRLDIMQWLHDNRPEGCSTEACKAAATNGYLDVVKWLHELYPEVCRPVEAMTVAAQNDHAHVVRFFRTSVSMADAVPAVEDAAMNGRVDFVEALVPYFSGLAQGAFMVASANGQVEVVRLLLCHGFTSVMYANPSLTEAAAGGHIDVVDLLLEFCDDDALGDAVNAAVEVNRTDILQMIVERRHPRDIGAALEHAALDDRCGMVQLLLDNSPEEKDVYLSARIAGDSDRSSRWNTQRSINAAITAAATRGHLETARLLANKCNDSAAGMALKIAVETSHLEMAKLFITKSNPVGKVDALVAAVLNEQLDIVTALLEHGDTRMIEQALVKVSSAGNHAMAQKLLEKCDPDSCKRVFETAAANGVVGLVQQMLDQMDERSAGDALRLAAMNGHTEVVKVLLVKSDAAGVTAAFNVAAMQGRLAVVELLSERD</sequence>
<dbReference type="EMBL" id="QXGB01000145">
    <property type="protein sequence ID" value="KAE9228023.1"/>
    <property type="molecule type" value="Genomic_DNA"/>
</dbReference>
<evidence type="ECO:0000313" key="11">
    <source>
        <dbReference type="Proteomes" id="UP000440367"/>
    </source>
</evidence>
<evidence type="ECO:0000313" key="2">
    <source>
        <dbReference type="EMBL" id="KAE9018891.1"/>
    </source>
</evidence>
<dbReference type="EMBL" id="QXFZ01000303">
    <property type="protein sequence ID" value="KAE9122104.1"/>
    <property type="molecule type" value="Genomic_DNA"/>
</dbReference>
<dbReference type="EMBL" id="QXGF01000320">
    <property type="protein sequence ID" value="KAE8942156.1"/>
    <property type="molecule type" value="Genomic_DNA"/>
</dbReference>